<dbReference type="PROSITE" id="PS50801">
    <property type="entry name" value="STAS"/>
    <property type="match status" value="1"/>
</dbReference>
<dbReference type="EMBL" id="LSGP01000013">
    <property type="protein sequence ID" value="KYZ77496.1"/>
    <property type="molecule type" value="Genomic_DNA"/>
</dbReference>
<dbReference type="Proteomes" id="UP000076268">
    <property type="component" value="Unassembled WGS sequence"/>
</dbReference>
<dbReference type="GO" id="GO:0045152">
    <property type="term" value="F:antisigma factor binding"/>
    <property type="evidence" value="ECO:0007669"/>
    <property type="project" value="InterPro"/>
</dbReference>
<evidence type="ECO:0000313" key="8">
    <source>
        <dbReference type="EMBL" id="KYZ77496.1"/>
    </source>
</evidence>
<evidence type="ECO:0000256" key="4">
    <source>
        <dbReference type="ARBA" id="ARBA00022553"/>
    </source>
</evidence>
<organism evidence="8 9">
    <name type="scientific">Anaerosporomusa subterranea</name>
    <dbReference type="NCBI Taxonomy" id="1794912"/>
    <lineage>
        <taxon>Bacteria</taxon>
        <taxon>Bacillati</taxon>
        <taxon>Bacillota</taxon>
        <taxon>Negativicutes</taxon>
        <taxon>Acetonemataceae</taxon>
        <taxon>Anaerosporomusa</taxon>
    </lineage>
</organism>
<dbReference type="Pfam" id="PF01740">
    <property type="entry name" value="STAS"/>
    <property type="match status" value="1"/>
</dbReference>
<name>A0A154BU37_ANASB</name>
<dbReference type="NCBIfam" id="TIGR00377">
    <property type="entry name" value="ant_ant_sig"/>
    <property type="match status" value="1"/>
</dbReference>
<proteinExistence type="inferred from homology"/>
<comment type="caution">
    <text evidence="8">The sequence shown here is derived from an EMBL/GenBank/DDBJ whole genome shotgun (WGS) entry which is preliminary data.</text>
</comment>
<dbReference type="AlphaFoldDB" id="A0A154BU37"/>
<dbReference type="InterPro" id="IPR002645">
    <property type="entry name" value="STAS_dom"/>
</dbReference>
<dbReference type="InterPro" id="IPR036513">
    <property type="entry name" value="STAS_dom_sf"/>
</dbReference>
<keyword evidence="9" id="KW-1185">Reference proteome</keyword>
<dbReference type="NCBIfam" id="TIGR02886">
    <property type="entry name" value="spore_II_AA"/>
    <property type="match status" value="1"/>
</dbReference>
<dbReference type="CDD" id="cd07043">
    <property type="entry name" value="STAS_anti-anti-sigma_factors"/>
    <property type="match status" value="1"/>
</dbReference>
<dbReference type="STRING" id="1794912.AXX12_05150"/>
<evidence type="ECO:0000256" key="6">
    <source>
        <dbReference type="RuleBase" id="RU003749"/>
    </source>
</evidence>
<reference evidence="8 9" key="1">
    <citation type="submission" date="2016-02" db="EMBL/GenBank/DDBJ databases">
        <title>Anaerosporomusa subterraneum gen. nov., sp. nov., a spore-forming obligate anaerobe isolated from saprolite.</title>
        <authorList>
            <person name="Choi J.K."/>
            <person name="Shah M."/>
            <person name="Yee N."/>
        </authorList>
    </citation>
    <scope>NUCLEOTIDE SEQUENCE [LARGE SCALE GENOMIC DNA]</scope>
    <source>
        <strain evidence="8 9">RU4</strain>
    </source>
</reference>
<dbReference type="OrthoDB" id="9796601at2"/>
<dbReference type="PANTHER" id="PTHR33495">
    <property type="entry name" value="ANTI-SIGMA FACTOR ANTAGONIST TM_1081-RELATED-RELATED"/>
    <property type="match status" value="1"/>
</dbReference>
<evidence type="ECO:0000256" key="5">
    <source>
        <dbReference type="ARBA" id="ARBA00022969"/>
    </source>
</evidence>
<evidence type="ECO:0000256" key="3">
    <source>
        <dbReference type="ARBA" id="ARBA00020784"/>
    </source>
</evidence>
<evidence type="ECO:0000256" key="2">
    <source>
        <dbReference type="ARBA" id="ARBA00009013"/>
    </source>
</evidence>
<evidence type="ECO:0000313" key="9">
    <source>
        <dbReference type="Proteomes" id="UP000076268"/>
    </source>
</evidence>
<evidence type="ECO:0000256" key="1">
    <source>
        <dbReference type="ARBA" id="ARBA00001976"/>
    </source>
</evidence>
<dbReference type="GO" id="GO:0043856">
    <property type="term" value="F:anti-sigma factor antagonist activity"/>
    <property type="evidence" value="ECO:0007669"/>
    <property type="project" value="InterPro"/>
</dbReference>
<comment type="similarity">
    <text evidence="2 6">Belongs to the anti-sigma-factor antagonist family.</text>
</comment>
<protein>
    <recommendedName>
        <fullName evidence="3 6">Anti-sigma F factor antagonist</fullName>
    </recommendedName>
    <alternativeName>
        <fullName evidence="6">Stage II sporulation protein</fullName>
    </alternativeName>
</protein>
<keyword evidence="5" id="KW-0749">Sporulation</keyword>
<comment type="function">
    <text evidence="1">In the phosphorylated form it could act as an anti-anti-sigma factor that counteracts SpoIIAB and thus releases sigma f from inhibition.</text>
</comment>
<dbReference type="PANTHER" id="PTHR33495:SF2">
    <property type="entry name" value="ANTI-SIGMA FACTOR ANTAGONIST TM_1081-RELATED"/>
    <property type="match status" value="1"/>
</dbReference>
<accession>A0A154BU37</accession>
<feature type="domain" description="STAS" evidence="7">
    <location>
        <begin position="1"/>
        <end position="111"/>
    </location>
</feature>
<evidence type="ECO:0000259" key="7">
    <source>
        <dbReference type="PROSITE" id="PS50801"/>
    </source>
</evidence>
<dbReference type="RefSeq" id="WP_066239952.1">
    <property type="nucleotide sequence ID" value="NZ_LSGP01000013.1"/>
</dbReference>
<gene>
    <name evidence="8" type="ORF">AXX12_05150</name>
</gene>
<dbReference type="Gene3D" id="3.30.750.24">
    <property type="entry name" value="STAS domain"/>
    <property type="match status" value="1"/>
</dbReference>
<dbReference type="InterPro" id="IPR014237">
    <property type="entry name" value="Anti-sigma_F_ant"/>
</dbReference>
<dbReference type="SUPFAM" id="SSF52091">
    <property type="entry name" value="SpoIIaa-like"/>
    <property type="match status" value="1"/>
</dbReference>
<dbReference type="InterPro" id="IPR003658">
    <property type="entry name" value="Anti-sigma_ant"/>
</dbReference>
<keyword evidence="4" id="KW-0597">Phosphoprotein</keyword>
<dbReference type="GO" id="GO:0030435">
    <property type="term" value="P:sporulation resulting in formation of a cellular spore"/>
    <property type="evidence" value="ECO:0007669"/>
    <property type="project" value="UniProtKB-KW"/>
</dbReference>
<sequence length="111" mass="12317">MKISTHVRKEYLVIRAEGEFDVHAADEFKQTVDNALETCGARNLALSFKGVTFIDSSGVGAILSRYKRVQQLGGEVVVMNLQPQVARVLELSGLFRLLKVYQSEKQAFEGA</sequence>